<accession>A0ABS4ILC1</accession>
<evidence type="ECO:0000313" key="2">
    <source>
        <dbReference type="EMBL" id="MBP1971678.1"/>
    </source>
</evidence>
<reference evidence="2 3" key="1">
    <citation type="submission" date="2021-03" db="EMBL/GenBank/DDBJ databases">
        <title>Genomic Encyclopedia of Type Strains, Phase IV (KMG-IV): sequencing the most valuable type-strain genomes for metagenomic binning, comparative biology and taxonomic classification.</title>
        <authorList>
            <person name="Goeker M."/>
        </authorList>
    </citation>
    <scope>NUCLEOTIDE SEQUENCE [LARGE SCALE GENOMIC DNA]</scope>
    <source>
        <strain evidence="2 3">DSM 25609</strain>
    </source>
</reference>
<evidence type="ECO:0000313" key="3">
    <source>
        <dbReference type="Proteomes" id="UP001519345"/>
    </source>
</evidence>
<evidence type="ECO:0008006" key="4">
    <source>
        <dbReference type="Google" id="ProtNLM"/>
    </source>
</evidence>
<feature type="compositionally biased region" description="Basic and acidic residues" evidence="1">
    <location>
        <begin position="1"/>
        <end position="15"/>
    </location>
</feature>
<sequence>MAAKDKKNETAKNTEKGSQLQSEQMEKAQGNENEKESDD</sequence>
<protein>
    <recommendedName>
        <fullName evidence="4">3-methyladenine DNA glycosylase</fullName>
    </recommendedName>
</protein>
<evidence type="ECO:0000256" key="1">
    <source>
        <dbReference type="SAM" id="MobiDB-lite"/>
    </source>
</evidence>
<keyword evidence="3" id="KW-1185">Reference proteome</keyword>
<proteinExistence type="predicted"/>
<comment type="caution">
    <text evidence="2">The sequence shown here is derived from an EMBL/GenBank/DDBJ whole genome shotgun (WGS) entry which is preliminary data.</text>
</comment>
<gene>
    <name evidence="2" type="ORF">J2Z83_003833</name>
</gene>
<dbReference type="Proteomes" id="UP001519345">
    <property type="component" value="Unassembled WGS sequence"/>
</dbReference>
<organism evidence="2 3">
    <name type="scientific">Virgibacillus natechei</name>
    <dbReference type="NCBI Taxonomy" id="1216297"/>
    <lineage>
        <taxon>Bacteria</taxon>
        <taxon>Bacillati</taxon>
        <taxon>Bacillota</taxon>
        <taxon>Bacilli</taxon>
        <taxon>Bacillales</taxon>
        <taxon>Bacillaceae</taxon>
        <taxon>Virgibacillus</taxon>
    </lineage>
</organism>
<feature type="region of interest" description="Disordered" evidence="1">
    <location>
        <begin position="1"/>
        <end position="39"/>
    </location>
</feature>
<name>A0ABS4ILC1_9BACI</name>
<dbReference type="EMBL" id="JAGGKX010000031">
    <property type="protein sequence ID" value="MBP1971678.1"/>
    <property type="molecule type" value="Genomic_DNA"/>
</dbReference>